<dbReference type="EMBL" id="FQUA01000004">
    <property type="protein sequence ID" value="SHE61094.1"/>
    <property type="molecule type" value="Genomic_DNA"/>
</dbReference>
<evidence type="ECO:0000313" key="5">
    <source>
        <dbReference type="Proteomes" id="UP000184204"/>
    </source>
</evidence>
<evidence type="ECO:0000313" key="3">
    <source>
        <dbReference type="EMBL" id="SHE61094.1"/>
    </source>
</evidence>
<dbReference type="Gene3D" id="3.90.70.10">
    <property type="entry name" value="Cysteine proteinases"/>
    <property type="match status" value="1"/>
</dbReference>
<name>A0A0X1U7U3_ANAPI</name>
<feature type="domain" description="Peptidase C39-like" evidence="1">
    <location>
        <begin position="8"/>
        <end position="148"/>
    </location>
</feature>
<dbReference type="Pfam" id="PF13529">
    <property type="entry name" value="Peptidase_C39_2"/>
    <property type="match status" value="1"/>
</dbReference>
<evidence type="ECO:0000313" key="2">
    <source>
        <dbReference type="EMBL" id="AMJ41005.1"/>
    </source>
</evidence>
<dbReference type="EMBL" id="CP014223">
    <property type="protein sequence ID" value="AMJ41005.1"/>
    <property type="molecule type" value="Genomic_DNA"/>
</dbReference>
<evidence type="ECO:0000313" key="4">
    <source>
        <dbReference type="Proteomes" id="UP000068026"/>
    </source>
</evidence>
<reference evidence="2 4" key="1">
    <citation type="journal article" date="2016" name="Genome Announc.">
        <title>Complete Genome Sequence of the Amino Acid-Fermenting Clostridium propionicum X2 (DSM 1682).</title>
        <authorList>
            <person name="Poehlein A."/>
            <person name="Schlien K."/>
            <person name="Chowdhury N.P."/>
            <person name="Gottschalk G."/>
            <person name="Buckel W."/>
            <person name="Daniel R."/>
        </authorList>
    </citation>
    <scope>NUCLEOTIDE SEQUENCE [LARGE SCALE GENOMIC DNA]</scope>
    <source>
        <strain evidence="2 4">X2</strain>
    </source>
</reference>
<organism evidence="3 5">
    <name type="scientific">Anaerotignum propionicum DSM 1682</name>
    <dbReference type="NCBI Taxonomy" id="991789"/>
    <lineage>
        <taxon>Bacteria</taxon>
        <taxon>Bacillati</taxon>
        <taxon>Bacillota</taxon>
        <taxon>Clostridia</taxon>
        <taxon>Lachnospirales</taxon>
        <taxon>Anaerotignaceae</taxon>
        <taxon>Anaerotignum</taxon>
    </lineage>
</organism>
<dbReference type="RefSeq" id="WP_066049500.1">
    <property type="nucleotide sequence ID" value="NZ_CP014223.1"/>
</dbReference>
<accession>A0A0X1U7U3</accession>
<dbReference type="Proteomes" id="UP000068026">
    <property type="component" value="Chromosome"/>
</dbReference>
<reference evidence="3" key="4">
    <citation type="submission" date="2016-11" db="EMBL/GenBank/DDBJ databases">
        <authorList>
            <person name="Varghese N."/>
            <person name="Submissions S."/>
        </authorList>
    </citation>
    <scope>NUCLEOTIDE SEQUENCE</scope>
    <source>
        <strain evidence="3">DSM 1682</strain>
    </source>
</reference>
<dbReference type="InterPro" id="IPR039564">
    <property type="entry name" value="Peptidase_C39-like"/>
</dbReference>
<evidence type="ECO:0000259" key="1">
    <source>
        <dbReference type="Pfam" id="PF13529"/>
    </source>
</evidence>
<keyword evidence="4" id="KW-1185">Reference proteome</keyword>
<dbReference type="AlphaFoldDB" id="A0A0X1U7U3"/>
<dbReference type="OrthoDB" id="3186156at2"/>
<sequence length="237" mass="26849">MKPVLYMQNDPKWASHDYSAPGEKTTIKAEGCGITCTAMVIATLADKNVTPVTTAEWSKKRGYKAKGQGTYYSYFKPQGAAYGIEITMINSSNIYGSPASKYHELAREAIEKGDLVIACMGKGNWTTSGHYVLWYGMEGGKVLINDPWSNKPAQTNADFNLFKSQVKFYWVVKVPDEFKEDENMKRYNTLNEVPNWAKPMVKDMQDTGCFSDKNKMDLTDDMLRAMAFVTRYLEKKK</sequence>
<reference evidence="5" key="3">
    <citation type="submission" date="2016-11" db="EMBL/GenBank/DDBJ databases">
        <authorList>
            <person name="Jaros S."/>
            <person name="Januszkiewicz K."/>
            <person name="Wedrychowicz H."/>
        </authorList>
    </citation>
    <scope>NUCLEOTIDE SEQUENCE [LARGE SCALE GENOMIC DNA]</scope>
    <source>
        <strain evidence="5">DSM 1682</strain>
    </source>
</reference>
<protein>
    <submittedName>
        <fullName evidence="3">Peptidase_C39 like family protein</fullName>
    </submittedName>
</protein>
<reference evidence="4" key="2">
    <citation type="submission" date="2016-01" db="EMBL/GenBank/DDBJ databases">
        <authorList>
            <person name="Poehlein A."/>
            <person name="Schlien K."/>
            <person name="Gottschalk G."/>
            <person name="Buckel W."/>
            <person name="Daniel R."/>
        </authorList>
    </citation>
    <scope>NUCLEOTIDE SEQUENCE [LARGE SCALE GENOMIC DNA]</scope>
    <source>
        <strain evidence="4">X2</strain>
    </source>
</reference>
<proteinExistence type="predicted"/>
<dbReference type="Proteomes" id="UP000184204">
    <property type="component" value="Unassembled WGS sequence"/>
</dbReference>
<gene>
    <name evidence="2" type="ORF">CPRO_14120</name>
    <name evidence="3" type="ORF">SAMN02745151_01223</name>
</gene>
<dbReference type="KEGG" id="cpro:CPRO_14120"/>